<feature type="region of interest" description="Disordered" evidence="1">
    <location>
        <begin position="1"/>
        <end position="109"/>
    </location>
</feature>
<dbReference type="RefSeq" id="XP_002668688.1">
    <property type="nucleotide sequence ID" value="XM_002668642.1"/>
</dbReference>
<evidence type="ECO:0000256" key="1">
    <source>
        <dbReference type="SAM" id="MobiDB-lite"/>
    </source>
</evidence>
<organism evidence="3">
    <name type="scientific">Naegleria gruberi</name>
    <name type="common">Amoeba</name>
    <dbReference type="NCBI Taxonomy" id="5762"/>
    <lineage>
        <taxon>Eukaryota</taxon>
        <taxon>Discoba</taxon>
        <taxon>Heterolobosea</taxon>
        <taxon>Tetramitia</taxon>
        <taxon>Eutetramitia</taxon>
        <taxon>Vahlkampfiidae</taxon>
        <taxon>Naegleria</taxon>
    </lineage>
</organism>
<dbReference type="Proteomes" id="UP000006671">
    <property type="component" value="Unassembled WGS sequence"/>
</dbReference>
<sequence>MPPTNIRTLSSNNNSSPSSDTQKSFPATGGRTLRVSSSSTNEDNSTDRIGASSSSSTDVKKAPLNNNNNNIIIKRDDGMENIPREFTPQKFIPPPRFDTNKTRSNPSSSSNNMFVRRYVLVQKQVLVMERRIHVIHQFSINKQ</sequence>
<reference evidence="2 3" key="1">
    <citation type="journal article" date="2010" name="Cell">
        <title>The genome of Naegleria gruberi illuminates early eukaryotic versatility.</title>
        <authorList>
            <person name="Fritz-Laylin L.K."/>
            <person name="Prochnik S.E."/>
            <person name="Ginger M.L."/>
            <person name="Dacks J.B."/>
            <person name="Carpenter M.L."/>
            <person name="Field M.C."/>
            <person name="Kuo A."/>
            <person name="Paredez A."/>
            <person name="Chapman J."/>
            <person name="Pham J."/>
            <person name="Shu S."/>
            <person name="Neupane R."/>
            <person name="Cipriano M."/>
            <person name="Mancuso J."/>
            <person name="Tu H."/>
            <person name="Salamov A."/>
            <person name="Lindquist E."/>
            <person name="Shapiro H."/>
            <person name="Lucas S."/>
            <person name="Grigoriev I.V."/>
            <person name="Cande W.Z."/>
            <person name="Fulton C."/>
            <person name="Rokhsar D.S."/>
            <person name="Dawson S.C."/>
        </authorList>
    </citation>
    <scope>NUCLEOTIDE SEQUENCE [LARGE SCALE GENOMIC DNA]</scope>
    <source>
        <strain evidence="2 3">NEG-M</strain>
    </source>
</reference>
<dbReference type="VEuPathDB" id="AmoebaDB:NAEGRDRAFT_76391"/>
<dbReference type="AlphaFoldDB" id="D2W4Q6"/>
<feature type="compositionally biased region" description="Low complexity" evidence="1">
    <location>
        <begin position="10"/>
        <end position="19"/>
    </location>
</feature>
<gene>
    <name evidence="2" type="ORF">NAEGRDRAFT_76391</name>
</gene>
<dbReference type="EMBL" id="GG738976">
    <property type="protein sequence ID" value="EFC35944.1"/>
    <property type="molecule type" value="Genomic_DNA"/>
</dbReference>
<keyword evidence="3" id="KW-1185">Reference proteome</keyword>
<evidence type="ECO:0000313" key="3">
    <source>
        <dbReference type="Proteomes" id="UP000006671"/>
    </source>
</evidence>
<proteinExistence type="predicted"/>
<accession>D2W4Q6</accession>
<dbReference type="KEGG" id="ngr:NAEGRDRAFT_76391"/>
<evidence type="ECO:0000313" key="2">
    <source>
        <dbReference type="EMBL" id="EFC35944.1"/>
    </source>
</evidence>
<dbReference type="GeneID" id="8860792"/>
<protein>
    <submittedName>
        <fullName evidence="2">Predicted protein</fullName>
    </submittedName>
</protein>
<dbReference type="InParanoid" id="D2W4Q6"/>
<name>D2W4Q6_NAEGR</name>